<evidence type="ECO:0000313" key="19">
    <source>
        <dbReference type="Proteomes" id="UP001152320"/>
    </source>
</evidence>
<dbReference type="PROSITE" id="PS00107">
    <property type="entry name" value="PROTEIN_KINASE_ATP"/>
    <property type="match status" value="1"/>
</dbReference>
<dbReference type="Proteomes" id="UP001152320">
    <property type="component" value="Chromosome 6"/>
</dbReference>
<evidence type="ECO:0000256" key="4">
    <source>
        <dbReference type="ARBA" id="ARBA00022527"/>
    </source>
</evidence>
<keyword evidence="19" id="KW-1185">Reference proteome</keyword>
<feature type="domain" description="Protein kinase" evidence="17">
    <location>
        <begin position="92"/>
        <end position="379"/>
    </location>
</feature>
<evidence type="ECO:0000256" key="6">
    <source>
        <dbReference type="ARBA" id="ARBA00022723"/>
    </source>
</evidence>
<evidence type="ECO:0000256" key="13">
    <source>
        <dbReference type="ARBA" id="ARBA00048679"/>
    </source>
</evidence>
<evidence type="ECO:0000256" key="16">
    <source>
        <dbReference type="SAM" id="MobiDB-lite"/>
    </source>
</evidence>
<dbReference type="FunFam" id="3.30.200.20:FF:000093">
    <property type="entry name" value="Putative map kinase-interacting serine/threonine-protein kinase 1"/>
    <property type="match status" value="1"/>
</dbReference>
<dbReference type="Pfam" id="PF00069">
    <property type="entry name" value="Pkinase"/>
    <property type="match status" value="1"/>
</dbReference>
<comment type="catalytic activity">
    <reaction evidence="13">
        <text>L-seryl-[protein] + ATP = O-phospho-L-seryl-[protein] + ADP + H(+)</text>
        <dbReference type="Rhea" id="RHEA:17989"/>
        <dbReference type="Rhea" id="RHEA-COMP:9863"/>
        <dbReference type="Rhea" id="RHEA-COMP:11604"/>
        <dbReference type="ChEBI" id="CHEBI:15378"/>
        <dbReference type="ChEBI" id="CHEBI:29999"/>
        <dbReference type="ChEBI" id="CHEBI:30616"/>
        <dbReference type="ChEBI" id="CHEBI:83421"/>
        <dbReference type="ChEBI" id="CHEBI:456216"/>
        <dbReference type="EC" id="2.7.11.1"/>
    </reaction>
</comment>
<name>A0A9Q1H9E9_HOLLE</name>
<comment type="caution">
    <text evidence="18">The sequence shown here is derived from an EMBL/GenBank/DDBJ whole genome shotgun (WGS) entry which is preliminary data.</text>
</comment>
<dbReference type="AlphaFoldDB" id="A0A9Q1H9E9"/>
<dbReference type="InterPro" id="IPR050205">
    <property type="entry name" value="CDPK_Ser/Thr_kinases"/>
</dbReference>
<keyword evidence="4 15" id="KW-0723">Serine/threonine-protein kinase</keyword>
<dbReference type="InterPro" id="IPR000719">
    <property type="entry name" value="Prot_kinase_dom"/>
</dbReference>
<dbReference type="SUPFAM" id="SSF56112">
    <property type="entry name" value="Protein kinase-like (PK-like)"/>
    <property type="match status" value="1"/>
</dbReference>
<dbReference type="Gene3D" id="1.10.510.10">
    <property type="entry name" value="Transferase(Phosphotransferase) domain 1"/>
    <property type="match status" value="1"/>
</dbReference>
<comment type="similarity">
    <text evidence="2">Belongs to the protein kinase superfamily. CAMK Ser/Thr protein kinase family.</text>
</comment>
<keyword evidence="9 14" id="KW-0067">ATP-binding</keyword>
<evidence type="ECO:0000256" key="15">
    <source>
        <dbReference type="RuleBase" id="RU000304"/>
    </source>
</evidence>
<evidence type="ECO:0000256" key="8">
    <source>
        <dbReference type="ARBA" id="ARBA00022777"/>
    </source>
</evidence>
<keyword evidence="11" id="KW-0810">Translation regulation</keyword>
<evidence type="ECO:0000256" key="3">
    <source>
        <dbReference type="ARBA" id="ARBA00012513"/>
    </source>
</evidence>
<comment type="cofactor">
    <cofactor evidence="1">
        <name>Mg(2+)</name>
        <dbReference type="ChEBI" id="CHEBI:18420"/>
    </cofactor>
</comment>
<dbReference type="GO" id="GO:0004674">
    <property type="term" value="F:protein serine/threonine kinase activity"/>
    <property type="evidence" value="ECO:0007669"/>
    <property type="project" value="UniProtKB-KW"/>
</dbReference>
<reference evidence="18" key="1">
    <citation type="submission" date="2021-10" db="EMBL/GenBank/DDBJ databases">
        <title>Tropical sea cucumber genome reveals ecological adaptation and Cuvierian tubules defense mechanism.</title>
        <authorList>
            <person name="Chen T."/>
        </authorList>
    </citation>
    <scope>NUCLEOTIDE SEQUENCE</scope>
    <source>
        <strain evidence="18">Nanhai2018</strain>
        <tissue evidence="18">Muscle</tissue>
    </source>
</reference>
<feature type="compositionally biased region" description="Basic and acidic residues" evidence="16">
    <location>
        <begin position="58"/>
        <end position="68"/>
    </location>
</feature>
<evidence type="ECO:0000256" key="11">
    <source>
        <dbReference type="ARBA" id="ARBA00022845"/>
    </source>
</evidence>
<organism evidence="18 19">
    <name type="scientific">Holothuria leucospilota</name>
    <name type="common">Black long sea cucumber</name>
    <name type="synonym">Mertensiothuria leucospilota</name>
    <dbReference type="NCBI Taxonomy" id="206669"/>
    <lineage>
        <taxon>Eukaryota</taxon>
        <taxon>Metazoa</taxon>
        <taxon>Echinodermata</taxon>
        <taxon>Eleutherozoa</taxon>
        <taxon>Echinozoa</taxon>
        <taxon>Holothuroidea</taxon>
        <taxon>Aspidochirotacea</taxon>
        <taxon>Aspidochirotida</taxon>
        <taxon>Holothuriidae</taxon>
        <taxon>Holothuria</taxon>
    </lineage>
</organism>
<dbReference type="EMBL" id="JAIZAY010000006">
    <property type="protein sequence ID" value="KAJ8040752.1"/>
    <property type="molecule type" value="Genomic_DNA"/>
</dbReference>
<evidence type="ECO:0000256" key="9">
    <source>
        <dbReference type="ARBA" id="ARBA00022840"/>
    </source>
</evidence>
<dbReference type="GO" id="GO:0005524">
    <property type="term" value="F:ATP binding"/>
    <property type="evidence" value="ECO:0007669"/>
    <property type="project" value="UniProtKB-UniRule"/>
</dbReference>
<proteinExistence type="inferred from homology"/>
<evidence type="ECO:0000256" key="12">
    <source>
        <dbReference type="ARBA" id="ARBA00047899"/>
    </source>
</evidence>
<dbReference type="InterPro" id="IPR017441">
    <property type="entry name" value="Protein_kinase_ATP_BS"/>
</dbReference>
<dbReference type="PROSITE" id="PS00108">
    <property type="entry name" value="PROTEIN_KINASE_ST"/>
    <property type="match status" value="1"/>
</dbReference>
<evidence type="ECO:0000256" key="2">
    <source>
        <dbReference type="ARBA" id="ARBA00006692"/>
    </source>
</evidence>
<gene>
    <name evidence="18" type="ORF">HOLleu_15142</name>
</gene>
<dbReference type="OrthoDB" id="5794026at2759"/>
<dbReference type="InterPro" id="IPR008271">
    <property type="entry name" value="Ser/Thr_kinase_AS"/>
</dbReference>
<evidence type="ECO:0000256" key="14">
    <source>
        <dbReference type="PROSITE-ProRule" id="PRU10141"/>
    </source>
</evidence>
<comment type="catalytic activity">
    <reaction evidence="12">
        <text>L-threonyl-[protein] + ATP = O-phospho-L-threonyl-[protein] + ADP + H(+)</text>
        <dbReference type="Rhea" id="RHEA:46608"/>
        <dbReference type="Rhea" id="RHEA-COMP:11060"/>
        <dbReference type="Rhea" id="RHEA-COMP:11605"/>
        <dbReference type="ChEBI" id="CHEBI:15378"/>
        <dbReference type="ChEBI" id="CHEBI:30013"/>
        <dbReference type="ChEBI" id="CHEBI:30616"/>
        <dbReference type="ChEBI" id="CHEBI:61977"/>
        <dbReference type="ChEBI" id="CHEBI:456216"/>
        <dbReference type="EC" id="2.7.11.1"/>
    </reaction>
</comment>
<keyword evidence="6" id="KW-0479">Metal-binding</keyword>
<feature type="region of interest" description="Disordered" evidence="16">
    <location>
        <begin position="54"/>
        <end position="78"/>
    </location>
</feature>
<dbReference type="FunFam" id="1.10.510.10:FF:000119">
    <property type="entry name" value="Putative map kinase-interacting serine/threonine-protein kinase 1"/>
    <property type="match status" value="1"/>
</dbReference>
<feature type="binding site" evidence="14">
    <location>
        <position position="121"/>
    </location>
    <ligand>
        <name>ATP</name>
        <dbReference type="ChEBI" id="CHEBI:30616"/>
    </ligand>
</feature>
<keyword evidence="5" id="KW-0808">Transferase</keyword>
<dbReference type="InterPro" id="IPR011009">
    <property type="entry name" value="Kinase-like_dom_sf"/>
</dbReference>
<evidence type="ECO:0000313" key="18">
    <source>
        <dbReference type="EMBL" id="KAJ8040752.1"/>
    </source>
</evidence>
<dbReference type="PANTHER" id="PTHR24349">
    <property type="entry name" value="SERINE/THREONINE-PROTEIN KINASE"/>
    <property type="match status" value="1"/>
</dbReference>
<feature type="compositionally biased region" description="Basic residues" evidence="16">
    <location>
        <begin position="69"/>
        <end position="78"/>
    </location>
</feature>
<evidence type="ECO:0000259" key="17">
    <source>
        <dbReference type="PROSITE" id="PS50011"/>
    </source>
</evidence>
<sequence length="467" mass="52839">MPSSDIRNGNIPLLCPVMDINERQDRDTMTENLLNNNYTEMLLESSEPMDIQMSSSLEENKESLDNSQRRRRRKKKRRLTEVGPCKFEDIYLLTDEMLGSGAYASVRTCIKISTGKPFAVKIIEKRPGSSRHKVFREIDTLYHSQGHKNILQLIEYFEDEQRFYLVFEKMEGGALLHHIEQRKNFTEQEASIVVRDIAGALSFLHNKGIAHRDLKPENILCVNTDRISPVKICDFGLGSGVHLSSQYNTPVTTPELLTPVGSAEFMAPEIANAFLDEHEASAYDKRCDLWSLGVILYIMLCGNPPFVGNCGEDCGWDRGEACKECEDLLLHSIQAGIYEFSEQEWDNISEGAKDLISHLLVRDAKDRYSADMVLRHPWVQQQPPTTPLSTPAIIKRNNSAKDLCQFAAEAVACNRLVAQKEEDENTSWGQERIFGLSPPGESALAKRRANLQVSNNVLYPIQRDTLS</sequence>
<dbReference type="SMART" id="SM00220">
    <property type="entry name" value="S_TKc"/>
    <property type="match status" value="1"/>
</dbReference>
<keyword evidence="7 14" id="KW-0547">Nucleotide-binding</keyword>
<evidence type="ECO:0000256" key="1">
    <source>
        <dbReference type="ARBA" id="ARBA00001946"/>
    </source>
</evidence>
<keyword evidence="10" id="KW-0460">Magnesium</keyword>
<dbReference type="GO" id="GO:0046872">
    <property type="term" value="F:metal ion binding"/>
    <property type="evidence" value="ECO:0007669"/>
    <property type="project" value="UniProtKB-KW"/>
</dbReference>
<keyword evidence="8 18" id="KW-0418">Kinase</keyword>
<evidence type="ECO:0000256" key="5">
    <source>
        <dbReference type="ARBA" id="ARBA00022679"/>
    </source>
</evidence>
<protein>
    <recommendedName>
        <fullName evidence="3">non-specific serine/threonine protein kinase</fullName>
        <ecNumber evidence="3">2.7.11.1</ecNumber>
    </recommendedName>
</protein>
<dbReference type="Gene3D" id="3.30.200.20">
    <property type="entry name" value="Phosphorylase Kinase, domain 1"/>
    <property type="match status" value="1"/>
</dbReference>
<dbReference type="PROSITE" id="PS50011">
    <property type="entry name" value="PROTEIN_KINASE_DOM"/>
    <property type="match status" value="1"/>
</dbReference>
<dbReference type="EC" id="2.7.11.1" evidence="3"/>
<evidence type="ECO:0000256" key="7">
    <source>
        <dbReference type="ARBA" id="ARBA00022741"/>
    </source>
</evidence>
<accession>A0A9Q1H9E9</accession>
<dbReference type="GO" id="GO:0006417">
    <property type="term" value="P:regulation of translation"/>
    <property type="evidence" value="ECO:0007669"/>
    <property type="project" value="UniProtKB-KW"/>
</dbReference>
<evidence type="ECO:0000256" key="10">
    <source>
        <dbReference type="ARBA" id="ARBA00022842"/>
    </source>
</evidence>